<proteinExistence type="inferred from homology"/>
<evidence type="ECO:0000259" key="2">
    <source>
        <dbReference type="PROSITE" id="PS50164"/>
    </source>
</evidence>
<dbReference type="AlphaFoldDB" id="A0A2G9YIW0"/>
<gene>
    <name evidence="3" type="ORF">COX41_04365</name>
</gene>
<comment type="caution">
    <text evidence="3">The sequence shown here is derived from an EMBL/GenBank/DDBJ whole genome shotgun (WGS) entry which is preliminary data.</text>
</comment>
<dbReference type="SUPFAM" id="SSF82771">
    <property type="entry name" value="GIY-YIG endonuclease"/>
    <property type="match status" value="1"/>
</dbReference>
<dbReference type="InterPro" id="IPR000305">
    <property type="entry name" value="GIY-YIG_endonuc"/>
</dbReference>
<evidence type="ECO:0000256" key="1">
    <source>
        <dbReference type="ARBA" id="ARBA00007435"/>
    </source>
</evidence>
<dbReference type="Gene3D" id="3.40.1440.10">
    <property type="entry name" value="GIY-YIG endonuclease"/>
    <property type="match status" value="1"/>
</dbReference>
<dbReference type="Pfam" id="PF01541">
    <property type="entry name" value="GIY-YIG"/>
    <property type="match status" value="1"/>
</dbReference>
<dbReference type="InterPro" id="IPR035901">
    <property type="entry name" value="GIY-YIG_endonuc_sf"/>
</dbReference>
<name>A0A2G9YIW0_9BACT</name>
<accession>A0A2G9YIW0</accession>
<dbReference type="PROSITE" id="PS50164">
    <property type="entry name" value="GIY_YIG"/>
    <property type="match status" value="1"/>
</dbReference>
<dbReference type="InterPro" id="IPR050190">
    <property type="entry name" value="UPF0213_domain"/>
</dbReference>
<evidence type="ECO:0000313" key="4">
    <source>
        <dbReference type="Proteomes" id="UP000231292"/>
    </source>
</evidence>
<reference evidence="3 4" key="1">
    <citation type="submission" date="2017-09" db="EMBL/GenBank/DDBJ databases">
        <title>Depth-based differentiation of microbial function through sediment-hosted aquifers and enrichment of novel symbionts in the deep terrestrial subsurface.</title>
        <authorList>
            <person name="Probst A.J."/>
            <person name="Ladd B."/>
            <person name="Jarett J.K."/>
            <person name="Geller-Mcgrath D.E."/>
            <person name="Sieber C.M."/>
            <person name="Emerson J.B."/>
            <person name="Anantharaman K."/>
            <person name="Thomas B.C."/>
            <person name="Malmstrom R."/>
            <person name="Stieglmeier M."/>
            <person name="Klingl A."/>
            <person name="Woyke T."/>
            <person name="Ryan C.M."/>
            <person name="Banfield J.F."/>
        </authorList>
    </citation>
    <scope>NUCLEOTIDE SEQUENCE [LARGE SCALE GENOMIC DNA]</scope>
    <source>
        <strain evidence="3">CG23_combo_of_CG06-09_8_20_14_all_41_10</strain>
    </source>
</reference>
<feature type="domain" description="GIY-YIG" evidence="2">
    <location>
        <begin position="7"/>
        <end position="82"/>
    </location>
</feature>
<dbReference type="Proteomes" id="UP000231292">
    <property type="component" value="Unassembled WGS sequence"/>
</dbReference>
<dbReference type="PANTHER" id="PTHR34477:SF1">
    <property type="entry name" value="UPF0213 PROTEIN YHBQ"/>
    <property type="match status" value="1"/>
</dbReference>
<protein>
    <submittedName>
        <fullName evidence="3">Excinuclease ABC subunit C</fullName>
    </submittedName>
</protein>
<sequence length="91" mass="10873">MNPVRPLWYYTYVLRCEKTKTFYTGVTNNLERRIGQHNKGQVCYTKNKLPIKLVYFEACLNKHDAHRRERYLKTTMGKRYIRNRISGGLTG</sequence>
<dbReference type="CDD" id="cd10456">
    <property type="entry name" value="GIY-YIG_UPF0213"/>
    <property type="match status" value="1"/>
</dbReference>
<dbReference type="EMBL" id="PCRK01000107">
    <property type="protein sequence ID" value="PIP19155.1"/>
    <property type="molecule type" value="Genomic_DNA"/>
</dbReference>
<evidence type="ECO:0000313" key="3">
    <source>
        <dbReference type="EMBL" id="PIP19155.1"/>
    </source>
</evidence>
<organism evidence="3 4">
    <name type="scientific">Candidatus Sherwoodlollariibacterium unditelluris</name>
    <dbReference type="NCBI Taxonomy" id="1974757"/>
    <lineage>
        <taxon>Bacteria</taxon>
        <taxon>Pseudomonadati</taxon>
        <taxon>Candidatus Omnitrophota</taxon>
        <taxon>Candidatus Sherwoodlollariibacterium</taxon>
    </lineage>
</organism>
<dbReference type="PANTHER" id="PTHR34477">
    <property type="entry name" value="UPF0213 PROTEIN YHBQ"/>
    <property type="match status" value="1"/>
</dbReference>
<comment type="similarity">
    <text evidence="1">Belongs to the UPF0213 family.</text>
</comment>